<gene>
    <name evidence="9" type="ORF">TPSB3V08_LOCUS9323</name>
</gene>
<evidence type="ECO:0000256" key="5">
    <source>
        <dbReference type="ARBA" id="ARBA00022801"/>
    </source>
</evidence>
<dbReference type="Gene3D" id="1.10.238.210">
    <property type="match status" value="1"/>
</dbReference>
<protein>
    <recommendedName>
        <fullName evidence="3">glutaminase</fullName>
        <ecNumber evidence="3">3.5.1.2</ecNumber>
    </recommendedName>
</protein>
<evidence type="ECO:0000256" key="1">
    <source>
        <dbReference type="ARBA" id="ARBA00011076"/>
    </source>
</evidence>
<dbReference type="GO" id="GO:0006543">
    <property type="term" value="P:L-glutamine catabolic process"/>
    <property type="evidence" value="ECO:0007669"/>
    <property type="project" value="TreeGrafter"/>
</dbReference>
<dbReference type="EMBL" id="OD007331">
    <property type="protein sequence ID" value="CAD7413903.1"/>
    <property type="molecule type" value="Genomic_DNA"/>
</dbReference>
<name>A0A7R9DFQ0_TIMPO</name>
<dbReference type="AlphaFoldDB" id="A0A7R9DFQ0"/>
<dbReference type="GO" id="GO:0006537">
    <property type="term" value="P:glutamate biosynthetic process"/>
    <property type="evidence" value="ECO:0007669"/>
    <property type="project" value="TreeGrafter"/>
</dbReference>
<dbReference type="InterPro" id="IPR012338">
    <property type="entry name" value="Beta-lactam/transpept-like"/>
</dbReference>
<accession>A0A7R9DFQ0</accession>
<organism evidence="9">
    <name type="scientific">Timema poppense</name>
    <name type="common">Walking stick</name>
    <dbReference type="NCBI Taxonomy" id="170557"/>
    <lineage>
        <taxon>Eukaryota</taxon>
        <taxon>Metazoa</taxon>
        <taxon>Ecdysozoa</taxon>
        <taxon>Arthropoda</taxon>
        <taxon>Hexapoda</taxon>
        <taxon>Insecta</taxon>
        <taxon>Pterygota</taxon>
        <taxon>Neoptera</taxon>
        <taxon>Polyneoptera</taxon>
        <taxon>Phasmatodea</taxon>
        <taxon>Timematodea</taxon>
        <taxon>Timematoidea</taxon>
        <taxon>Timematidae</taxon>
        <taxon>Timema</taxon>
    </lineage>
</organism>
<reference evidence="9" key="1">
    <citation type="submission" date="2020-11" db="EMBL/GenBank/DDBJ databases">
        <authorList>
            <person name="Tran Van P."/>
        </authorList>
    </citation>
    <scope>NUCLEOTIDE SEQUENCE</scope>
</reference>
<evidence type="ECO:0000256" key="6">
    <source>
        <dbReference type="ARBA" id="ARBA00023043"/>
    </source>
</evidence>
<dbReference type="InterPro" id="IPR041541">
    <property type="entry name" value="Glutaminase_EF-hand"/>
</dbReference>
<evidence type="ECO:0000256" key="3">
    <source>
        <dbReference type="ARBA" id="ARBA00012918"/>
    </source>
</evidence>
<dbReference type="Pfam" id="PF17959">
    <property type="entry name" value="EF-hand_14"/>
    <property type="match status" value="1"/>
</dbReference>
<dbReference type="EC" id="3.5.1.2" evidence="3"/>
<keyword evidence="5" id="KW-0378">Hydrolase</keyword>
<proteinExistence type="inferred from homology"/>
<dbReference type="SUPFAM" id="SSF56601">
    <property type="entry name" value="beta-lactamase/transpeptidase-like"/>
    <property type="match status" value="2"/>
</dbReference>
<dbReference type="GO" id="GO:0004359">
    <property type="term" value="F:glutaminase activity"/>
    <property type="evidence" value="ECO:0007669"/>
    <property type="project" value="UniProtKB-EC"/>
</dbReference>
<keyword evidence="6" id="KW-0040">ANK repeat</keyword>
<evidence type="ECO:0000256" key="4">
    <source>
        <dbReference type="ARBA" id="ARBA00022737"/>
    </source>
</evidence>
<dbReference type="Pfam" id="PF04960">
    <property type="entry name" value="Glutaminase"/>
    <property type="match status" value="2"/>
</dbReference>
<comment type="similarity">
    <text evidence="1">Belongs to the glutaminase family.</text>
</comment>
<evidence type="ECO:0000256" key="2">
    <source>
        <dbReference type="ARBA" id="ARBA00011881"/>
    </source>
</evidence>
<evidence type="ECO:0000256" key="7">
    <source>
        <dbReference type="ARBA" id="ARBA00049534"/>
    </source>
</evidence>
<dbReference type="InterPro" id="IPR015868">
    <property type="entry name" value="Glutaminase"/>
</dbReference>
<comment type="subunit">
    <text evidence="2">Homotetramer.</text>
</comment>
<sequence length="490" mass="55128">MLLEDNSSLPFGNSLDTGVKSLFFSSEVLWPVFFPRGHWGGAGSVYRGMLLMPGALFVAGSVVFVAGSTGVDIRAMGNKNHFIHPDWIFDTLRGDKKEVLVNEFLMALEGSGLRKTDPRLEQVMKLLDDFSREPQRENDGPTSPLSVRLNPEVFKEIISPNVRLISQAFTNQLIVPDFTEFCDQIKMFYDKCKTNQDGKVASYIPQLAKMTSSYWGVSVCTIDGQRCSFGDTNIPFTLQSCRENYILCWKSALRPVPQRSYSPDSNTCLTPPCSITQVLRVAQTDVERQFMGKHITTWLFKITNNVLTLGCEILCKSCVCLVCVPSKPLTYAIALEELGNEEVHTYVGQEPSGRMFNELVLDSQNKPHNPMVNAGAIMVCALLQTLVKPTMTLPEKFDFLLNYLRRMAGGESIEFNNAVFMSERDHADRNYALGFLMSEYKCFPKGSALQECMDFYFQDWDGALEFLFGCSPQRWAASIVSILFVREQSI</sequence>
<evidence type="ECO:0000259" key="8">
    <source>
        <dbReference type="Pfam" id="PF17959"/>
    </source>
</evidence>
<comment type="catalytic activity">
    <reaction evidence="7">
        <text>L-glutamine + H2O = L-glutamate + NH4(+)</text>
        <dbReference type="Rhea" id="RHEA:15889"/>
        <dbReference type="ChEBI" id="CHEBI:15377"/>
        <dbReference type="ChEBI" id="CHEBI:28938"/>
        <dbReference type="ChEBI" id="CHEBI:29985"/>
        <dbReference type="ChEBI" id="CHEBI:58359"/>
        <dbReference type="EC" id="3.5.1.2"/>
    </reaction>
</comment>
<dbReference type="PANTHER" id="PTHR12544:SF29">
    <property type="entry name" value="GLUTAMINASE"/>
    <property type="match status" value="1"/>
</dbReference>
<keyword evidence="4" id="KW-0677">Repeat</keyword>
<feature type="domain" description="Glutaminase EF-hand" evidence="8">
    <location>
        <begin position="86"/>
        <end position="176"/>
    </location>
</feature>
<dbReference type="Gene3D" id="3.40.710.10">
    <property type="entry name" value="DD-peptidase/beta-lactamase superfamily"/>
    <property type="match status" value="2"/>
</dbReference>
<dbReference type="PANTHER" id="PTHR12544">
    <property type="entry name" value="GLUTAMINASE"/>
    <property type="match status" value="1"/>
</dbReference>
<evidence type="ECO:0000313" key="9">
    <source>
        <dbReference type="EMBL" id="CAD7413903.1"/>
    </source>
</evidence>